<keyword evidence="5" id="KW-0460">Magnesium</keyword>
<comment type="catalytic activity">
    <reaction evidence="9">
        <text>DNA(n) + a 2'-deoxyribonucleoside 5'-triphosphate = DNA(n+1) + diphosphate</text>
        <dbReference type="Rhea" id="RHEA:22508"/>
        <dbReference type="Rhea" id="RHEA-COMP:17339"/>
        <dbReference type="Rhea" id="RHEA-COMP:17340"/>
        <dbReference type="ChEBI" id="CHEBI:33019"/>
        <dbReference type="ChEBI" id="CHEBI:61560"/>
        <dbReference type="ChEBI" id="CHEBI:173112"/>
        <dbReference type="EC" id="2.7.7.49"/>
    </reaction>
</comment>
<keyword evidence="6 11" id="KW-0695">RNA-directed DNA polymerase</keyword>
<dbReference type="PANTHER" id="PTHR34047">
    <property type="entry name" value="NUCLEAR INTRON MATURASE 1, MITOCHONDRIAL-RELATED"/>
    <property type="match status" value="1"/>
</dbReference>
<dbReference type="GO" id="GO:0046872">
    <property type="term" value="F:metal ion binding"/>
    <property type="evidence" value="ECO:0007669"/>
    <property type="project" value="UniProtKB-KW"/>
</dbReference>
<dbReference type="GO" id="GO:0003964">
    <property type="term" value="F:RNA-directed DNA polymerase activity"/>
    <property type="evidence" value="ECO:0007669"/>
    <property type="project" value="UniProtKB-KW"/>
</dbReference>
<evidence type="ECO:0000256" key="9">
    <source>
        <dbReference type="ARBA" id="ARBA00048173"/>
    </source>
</evidence>
<dbReference type="PRINTS" id="PR00866">
    <property type="entry name" value="RNADNAPOLMS"/>
</dbReference>
<dbReference type="GO" id="GO:0003723">
    <property type="term" value="F:RNA binding"/>
    <property type="evidence" value="ECO:0007669"/>
    <property type="project" value="InterPro"/>
</dbReference>
<dbReference type="PROSITE" id="PS50878">
    <property type="entry name" value="RT_POL"/>
    <property type="match status" value="1"/>
</dbReference>
<keyword evidence="2" id="KW-0808">Transferase</keyword>
<dbReference type="InterPro" id="IPR051083">
    <property type="entry name" value="GrpII_Intron_Splice-Mob/Def"/>
</dbReference>
<evidence type="ECO:0000256" key="8">
    <source>
        <dbReference type="ARBA" id="ARBA00034120"/>
    </source>
</evidence>
<dbReference type="EMBL" id="CVRB01000003">
    <property type="protein sequence ID" value="CRK83036.1"/>
    <property type="molecule type" value="Genomic_DNA"/>
</dbReference>
<dbReference type="STRING" id="1499688.BN000_02991"/>
<evidence type="ECO:0000256" key="1">
    <source>
        <dbReference type="ARBA" id="ARBA00012493"/>
    </source>
</evidence>
<dbReference type="GO" id="GO:0051607">
    <property type="term" value="P:defense response to virus"/>
    <property type="evidence" value="ECO:0007669"/>
    <property type="project" value="UniProtKB-KW"/>
</dbReference>
<evidence type="ECO:0000256" key="5">
    <source>
        <dbReference type="ARBA" id="ARBA00022842"/>
    </source>
</evidence>
<dbReference type="SUPFAM" id="SSF56672">
    <property type="entry name" value="DNA/RNA polymerases"/>
    <property type="match status" value="1"/>
</dbReference>
<gene>
    <name evidence="11" type="ORF">BN000_02991</name>
</gene>
<evidence type="ECO:0000256" key="4">
    <source>
        <dbReference type="ARBA" id="ARBA00022723"/>
    </source>
</evidence>
<evidence type="ECO:0000256" key="7">
    <source>
        <dbReference type="ARBA" id="ARBA00023118"/>
    </source>
</evidence>
<dbReference type="InterPro" id="IPR000123">
    <property type="entry name" value="Reverse_transcriptase_msDNA"/>
</dbReference>
<dbReference type="Pfam" id="PF00078">
    <property type="entry name" value="RVT_1"/>
    <property type="match status" value="1"/>
</dbReference>
<dbReference type="EC" id="2.7.7.49" evidence="1"/>
<keyword evidence="3" id="KW-0548">Nucleotidyltransferase</keyword>
<dbReference type="CDD" id="cd03487">
    <property type="entry name" value="RT_Bac_retron_II"/>
    <property type="match status" value="1"/>
</dbReference>
<dbReference type="AlphaFoldDB" id="A0A0U1NYG0"/>
<evidence type="ECO:0000313" key="11">
    <source>
        <dbReference type="EMBL" id="CRK83036.1"/>
    </source>
</evidence>
<evidence type="ECO:0000256" key="2">
    <source>
        <dbReference type="ARBA" id="ARBA00022679"/>
    </source>
</evidence>
<dbReference type="PANTHER" id="PTHR34047:SF7">
    <property type="entry name" value="RNA-DIRECTED DNA POLYMERASE"/>
    <property type="match status" value="1"/>
</dbReference>
<comment type="similarity">
    <text evidence="8">Belongs to the bacterial reverse transcriptase family.</text>
</comment>
<dbReference type="OrthoDB" id="9788687at2"/>
<evidence type="ECO:0000313" key="12">
    <source>
        <dbReference type="Proteomes" id="UP000199087"/>
    </source>
</evidence>
<sequence length="335" mass="38917">MHDYLIKLKSAMQSQGCPPNYINDCTKYASKLLNKGLPVIFDREHFSRLIGFKLEELEELLKKDNYRVVKIPKKDGHRDLYIPNPRLKLIQKWMLMNLISKVKISKHARGFITDTSLVDNAIEHVNKDFVVSLDIRDFFPSINKYRVYRIFRSLGYCNDLAGIFTALLVTNNGLPQGAPTSPYLSHIVCKKLDSRISKELKHFEGCSFTRYADDFSISGGNEILEKISNIIYIISSEGFELNFSKTRIQSNSQKQLVTGLVVNEKVNVPSSYKRRLKQEIYYCKKYGVNSHMKRLGINKSNYKLYLYGKAYYIKMINQKLGEKFLSELNEIDWPY</sequence>
<name>A0A0U1NYG0_9BACI</name>
<dbReference type="InterPro" id="IPR000477">
    <property type="entry name" value="RT_dom"/>
</dbReference>
<reference evidence="12" key="1">
    <citation type="submission" date="2015-05" db="EMBL/GenBank/DDBJ databases">
        <authorList>
            <person name="Urmite Genomes"/>
        </authorList>
    </citation>
    <scope>NUCLEOTIDE SEQUENCE [LARGE SCALE GENOMIC DNA]</scope>
    <source>
        <strain evidence="12">LF1</strain>
    </source>
</reference>
<evidence type="ECO:0000256" key="6">
    <source>
        <dbReference type="ARBA" id="ARBA00022918"/>
    </source>
</evidence>
<dbReference type="Proteomes" id="UP000199087">
    <property type="component" value="Unassembled WGS sequence"/>
</dbReference>
<keyword evidence="7" id="KW-0051">Antiviral defense</keyword>
<protein>
    <recommendedName>
        <fullName evidence="1">RNA-directed DNA polymerase</fullName>
        <ecNumber evidence="1">2.7.7.49</ecNumber>
    </recommendedName>
</protein>
<proteinExistence type="inferred from homology"/>
<evidence type="ECO:0000259" key="10">
    <source>
        <dbReference type="PROSITE" id="PS50878"/>
    </source>
</evidence>
<organism evidence="11 12">
    <name type="scientific">Neobacillus massiliamazoniensis</name>
    <dbReference type="NCBI Taxonomy" id="1499688"/>
    <lineage>
        <taxon>Bacteria</taxon>
        <taxon>Bacillati</taxon>
        <taxon>Bacillota</taxon>
        <taxon>Bacilli</taxon>
        <taxon>Bacillales</taxon>
        <taxon>Bacillaceae</taxon>
        <taxon>Neobacillus</taxon>
    </lineage>
</organism>
<accession>A0A0U1NYG0</accession>
<evidence type="ECO:0000256" key="3">
    <source>
        <dbReference type="ARBA" id="ARBA00022695"/>
    </source>
</evidence>
<dbReference type="InterPro" id="IPR043502">
    <property type="entry name" value="DNA/RNA_pol_sf"/>
</dbReference>
<dbReference type="RefSeq" id="WP_090635328.1">
    <property type="nucleotide sequence ID" value="NZ_CVRB01000003.1"/>
</dbReference>
<keyword evidence="12" id="KW-1185">Reference proteome</keyword>
<feature type="domain" description="Reverse transcriptase" evidence="10">
    <location>
        <begin position="52"/>
        <end position="262"/>
    </location>
</feature>
<keyword evidence="4" id="KW-0479">Metal-binding</keyword>